<dbReference type="PROSITE" id="PS51272">
    <property type="entry name" value="SLH"/>
    <property type="match status" value="1"/>
</dbReference>
<sequence length="578" mass="65359">MRSSATSPSSSSLFLRTVSTPPLLRCRNLSFFSSPCSFFRSNKPRILRLSASLAQKDLHFSWFSPGPSSNDDGFNGWAIVEAPPRRYEKKGFSTILIGGGTCVAALFAAIAYFSLSRQGFKLHFHYPLPSLRGTISPIDNKEDKFVAKDLIVGDSDENAVVSEGKSGFMPEENGETITSVSEQRLQRVKLSVPVDSCQLEALSVLKKLKIIEDDVRAEDLCTRREYARWLVRLNSLLERNPKHRIVPPMLFSGSVVAAFDDVGVEHSDFDSIQALAEAGIIPSKILGTDCCSESSNGDVSFCFYPERFISRQDLINWKAQLEYRFTPGITEQMSRMKVDYMDVKEISPDASPELLADVLAGDKSIIRKVFGQSRRFQPNKPLTKAQAAVALTSGRMTEAIYDEILRLEAEHSSRQVAIEEIRSELLDKGDIVRFWNEKMNEERTRGFEVQKLYIAALQDLEYEKTVQEKALAEHLKEKAAMECQRQLLLGLKEEVDEMSGRLKSERSMYVAEQCSLQELLSELQIKQEEIVDKKSVLEAEIEALRILRSWVEDEARKSQARAKVLEEVGQRWKWDNQG</sequence>
<dbReference type="PANTHER" id="PTHR33740">
    <property type="entry name" value="GPI-ANCHORED ADHESIN-LIKE PROTEIN"/>
    <property type="match status" value="1"/>
</dbReference>
<comment type="caution">
    <text evidence="3">The sequence shown here is derived from an EMBL/GenBank/DDBJ whole genome shotgun (WGS) entry which is preliminary data.</text>
</comment>
<proteinExistence type="predicted"/>
<name>A0A2C9UKG7_MANES</name>
<dbReference type="PANTHER" id="PTHR33740:SF1">
    <property type="entry name" value="SLH DOMAIN PROTEIN"/>
    <property type="match status" value="1"/>
</dbReference>
<reference evidence="4" key="1">
    <citation type="journal article" date="2016" name="Nat. Biotechnol.">
        <title>Sequencing wild and cultivated cassava and related species reveals extensive interspecific hybridization and genetic diversity.</title>
        <authorList>
            <person name="Bredeson J.V."/>
            <person name="Lyons J.B."/>
            <person name="Prochnik S.E."/>
            <person name="Wu G.A."/>
            <person name="Ha C.M."/>
            <person name="Edsinger-Gonzales E."/>
            <person name="Grimwood J."/>
            <person name="Schmutz J."/>
            <person name="Rabbi I.Y."/>
            <person name="Egesi C."/>
            <person name="Nauluvula P."/>
            <person name="Lebot V."/>
            <person name="Ndunguru J."/>
            <person name="Mkamilo G."/>
            <person name="Bart R.S."/>
            <person name="Setter T.L."/>
            <person name="Gleadow R.M."/>
            <person name="Kulakow P."/>
            <person name="Ferguson M.E."/>
            <person name="Rounsley S."/>
            <person name="Rokhsar D.S."/>
        </authorList>
    </citation>
    <scope>NUCLEOTIDE SEQUENCE [LARGE SCALE GENOMIC DNA]</scope>
    <source>
        <strain evidence="4">cv. AM560-2</strain>
    </source>
</reference>
<keyword evidence="4" id="KW-1185">Reference proteome</keyword>
<dbReference type="Gramene" id="Manes.14G096500.1.v8.1">
    <property type="protein sequence ID" value="Manes.14G096500.1.v8.1.CDS"/>
    <property type="gene ID" value="Manes.14G096500.v8.1"/>
</dbReference>
<organism evidence="3 4">
    <name type="scientific">Manihot esculenta</name>
    <name type="common">Cassava</name>
    <name type="synonym">Jatropha manihot</name>
    <dbReference type="NCBI Taxonomy" id="3983"/>
    <lineage>
        <taxon>Eukaryota</taxon>
        <taxon>Viridiplantae</taxon>
        <taxon>Streptophyta</taxon>
        <taxon>Embryophyta</taxon>
        <taxon>Tracheophyta</taxon>
        <taxon>Spermatophyta</taxon>
        <taxon>Magnoliopsida</taxon>
        <taxon>eudicotyledons</taxon>
        <taxon>Gunneridae</taxon>
        <taxon>Pentapetalae</taxon>
        <taxon>rosids</taxon>
        <taxon>fabids</taxon>
        <taxon>Malpighiales</taxon>
        <taxon>Euphorbiaceae</taxon>
        <taxon>Crotonoideae</taxon>
        <taxon>Manihoteae</taxon>
        <taxon>Manihot</taxon>
    </lineage>
</organism>
<dbReference type="OMA" id="CFSNPLH"/>
<keyword evidence="1" id="KW-1133">Transmembrane helix</keyword>
<keyword evidence="1" id="KW-0472">Membrane</keyword>
<evidence type="ECO:0000313" key="3">
    <source>
        <dbReference type="EMBL" id="OAY31249.1"/>
    </source>
</evidence>
<feature type="transmembrane region" description="Helical" evidence="1">
    <location>
        <begin position="95"/>
        <end position="115"/>
    </location>
</feature>
<dbReference type="AlphaFoldDB" id="A0A2C9UKG7"/>
<dbReference type="EMBL" id="CM004400">
    <property type="protein sequence ID" value="OAY31249.1"/>
    <property type="molecule type" value="Genomic_DNA"/>
</dbReference>
<protein>
    <recommendedName>
        <fullName evidence="2">SLH domain-containing protein</fullName>
    </recommendedName>
</protein>
<dbReference type="OrthoDB" id="1931230at2759"/>
<dbReference type="InterPro" id="IPR001119">
    <property type="entry name" value="SLH_dom"/>
</dbReference>
<evidence type="ECO:0000256" key="1">
    <source>
        <dbReference type="SAM" id="Phobius"/>
    </source>
</evidence>
<gene>
    <name evidence="3" type="ORF">MANES_14G096500v8</name>
</gene>
<accession>A0A2C9UKG7</accession>
<evidence type="ECO:0000313" key="4">
    <source>
        <dbReference type="Proteomes" id="UP000091857"/>
    </source>
</evidence>
<evidence type="ECO:0000259" key="2">
    <source>
        <dbReference type="PROSITE" id="PS51272"/>
    </source>
</evidence>
<dbReference type="Proteomes" id="UP000091857">
    <property type="component" value="Chromosome 14"/>
</dbReference>
<feature type="domain" description="SLH" evidence="2">
    <location>
        <begin position="255"/>
        <end position="332"/>
    </location>
</feature>
<keyword evidence="1" id="KW-0812">Transmembrane</keyword>